<reference evidence="2" key="1">
    <citation type="submission" date="2014-07" db="EMBL/GenBank/DDBJ databases">
        <authorList>
            <person name="Hornung V.Bastian."/>
        </authorList>
    </citation>
    <scope>NUCLEOTIDE SEQUENCE</scope>
    <source>
        <strain evidence="2">PCE-S</strain>
    </source>
</reference>
<evidence type="ECO:0000313" key="2">
    <source>
        <dbReference type="EMBL" id="CDX01159.1"/>
    </source>
</evidence>
<dbReference type="EMBL" id="LK996017">
    <property type="protein sequence ID" value="CDX01159.1"/>
    <property type="molecule type" value="Genomic_DNA"/>
</dbReference>
<gene>
    <name evidence="2" type="ORF">DPCES_1272</name>
</gene>
<dbReference type="SUPFAM" id="SSF82185">
    <property type="entry name" value="Histone H3 K4-specific methyltransferase SET7/9 N-terminal domain"/>
    <property type="match status" value="1"/>
</dbReference>
<keyword evidence="1" id="KW-0812">Transmembrane</keyword>
<proteinExistence type="predicted"/>
<sequence length="281" mass="30693">MINESSPLEKGNKLVMKKKIVAGIISGALVVSGGVALANSSYFSKPVKAPEQAEVNSTDLQPENTYGKLTLANGEYEGEIKDGLAHGQGTVYYWNGDHYVGSSLYGRESGKGIITQIVENGERLTQEMEHPILTAVPATPQGKGHRVPEPNDGLYRVRKDRPTGIVIHAITFHEGFRGEGMKAVDIHIMARSHNNENELVQGRDGIVSITGSTGKVYSMIGTKRTGVNTNAMFDDFQEQEITQYQDISVNEKEITSIVVRRDGKLITIQPDEDTKTATTHP</sequence>
<accession>A0A098AWZ5</accession>
<dbReference type="Gene3D" id="2.20.110.10">
    <property type="entry name" value="Histone H3 K4-specific methyltransferase SET7/9 N-terminal domain"/>
    <property type="match status" value="1"/>
</dbReference>
<evidence type="ECO:0000256" key="1">
    <source>
        <dbReference type="SAM" id="Phobius"/>
    </source>
</evidence>
<dbReference type="RefSeq" id="WP_208926780.1">
    <property type="nucleotide sequence ID" value="NZ_LK996017.1"/>
</dbReference>
<feature type="transmembrane region" description="Helical" evidence="1">
    <location>
        <begin position="20"/>
        <end position="38"/>
    </location>
</feature>
<dbReference type="PATRIC" id="fig|49338.4.peg.1379"/>
<name>A0A098AWZ5_DESHA</name>
<protein>
    <submittedName>
        <fullName evidence="2">Cation-transporting P-type ATPase</fullName>
    </submittedName>
</protein>
<keyword evidence="1" id="KW-0472">Membrane</keyword>
<organism evidence="2">
    <name type="scientific">Desulfitobacterium hafniense</name>
    <name type="common">Desulfitobacterium frappieri</name>
    <dbReference type="NCBI Taxonomy" id="49338"/>
    <lineage>
        <taxon>Bacteria</taxon>
        <taxon>Bacillati</taxon>
        <taxon>Bacillota</taxon>
        <taxon>Clostridia</taxon>
        <taxon>Eubacteriales</taxon>
        <taxon>Desulfitobacteriaceae</taxon>
        <taxon>Desulfitobacterium</taxon>
    </lineage>
</organism>
<dbReference type="AlphaFoldDB" id="A0A098AWZ5"/>
<keyword evidence="1" id="KW-1133">Transmembrane helix</keyword>